<dbReference type="Proteomes" id="UP001515100">
    <property type="component" value="Unassembled WGS sequence"/>
</dbReference>
<organism evidence="1 2">
    <name type="scientific">Aeromicrobium fastidiosum</name>
    <dbReference type="NCBI Taxonomy" id="52699"/>
    <lineage>
        <taxon>Bacteria</taxon>
        <taxon>Bacillati</taxon>
        <taxon>Actinomycetota</taxon>
        <taxon>Actinomycetes</taxon>
        <taxon>Propionibacteriales</taxon>
        <taxon>Nocardioidaceae</taxon>
        <taxon>Aeromicrobium</taxon>
    </lineage>
</organism>
<dbReference type="AlphaFoldDB" id="A0A641AUA1"/>
<dbReference type="InterPro" id="IPR029062">
    <property type="entry name" value="Class_I_gatase-like"/>
</dbReference>
<gene>
    <name evidence="1" type="ORF">ESP62_005290</name>
</gene>
<keyword evidence="2" id="KW-1185">Reference proteome</keyword>
<evidence type="ECO:0000313" key="2">
    <source>
        <dbReference type="Proteomes" id="UP001515100"/>
    </source>
</evidence>
<dbReference type="GO" id="GO:0005829">
    <property type="term" value="C:cytosol"/>
    <property type="evidence" value="ECO:0007669"/>
    <property type="project" value="TreeGrafter"/>
</dbReference>
<dbReference type="RefSeq" id="WP_129181214.1">
    <property type="nucleotide sequence ID" value="NZ_JAGIOG010000001.1"/>
</dbReference>
<evidence type="ECO:0000313" key="1">
    <source>
        <dbReference type="EMBL" id="KAA1380591.1"/>
    </source>
</evidence>
<dbReference type="EMBL" id="SDPP02000001">
    <property type="protein sequence ID" value="KAA1380591.1"/>
    <property type="molecule type" value="Genomic_DNA"/>
</dbReference>
<dbReference type="Gene3D" id="3.40.50.880">
    <property type="match status" value="1"/>
</dbReference>
<proteinExistence type="predicted"/>
<dbReference type="SUPFAM" id="SSF52317">
    <property type="entry name" value="Class I glutamine amidotransferase-like"/>
    <property type="match status" value="1"/>
</dbReference>
<protein>
    <submittedName>
        <fullName evidence="1">Gamma-glutamyl-gamma-aminobutyrate hydrolase family protein</fullName>
    </submittedName>
</protein>
<accession>A0A641AUA1</accession>
<dbReference type="InterPro" id="IPR044668">
    <property type="entry name" value="PuuD-like"/>
</dbReference>
<keyword evidence="1" id="KW-0378">Hydrolase</keyword>
<dbReference type="PANTHER" id="PTHR43235:SF1">
    <property type="entry name" value="GLUTAMINE AMIDOTRANSFERASE PB2B2.05-RELATED"/>
    <property type="match status" value="1"/>
</dbReference>
<dbReference type="PANTHER" id="PTHR43235">
    <property type="entry name" value="GLUTAMINE AMIDOTRANSFERASE PB2B2.05-RELATED"/>
    <property type="match status" value="1"/>
</dbReference>
<comment type="caution">
    <text evidence="1">The sequence shown here is derived from an EMBL/GenBank/DDBJ whole genome shotgun (WGS) entry which is preliminary data.</text>
</comment>
<dbReference type="CDD" id="cd01745">
    <property type="entry name" value="GATase1_2"/>
    <property type="match status" value="1"/>
</dbReference>
<name>A0A641AUA1_9ACTN</name>
<dbReference type="Pfam" id="PF07722">
    <property type="entry name" value="Peptidase_C26"/>
    <property type="match status" value="1"/>
</dbReference>
<dbReference type="GO" id="GO:0016811">
    <property type="term" value="F:hydrolase activity, acting on carbon-nitrogen (but not peptide) bonds, in linear amides"/>
    <property type="evidence" value="ECO:0007669"/>
    <property type="project" value="InterPro"/>
</dbReference>
<reference evidence="1" key="1">
    <citation type="submission" date="2019-09" db="EMBL/GenBank/DDBJ databases">
        <authorList>
            <person name="Li J."/>
        </authorList>
    </citation>
    <scope>NUCLEOTIDE SEQUENCE [LARGE SCALE GENOMIC DNA]</scope>
    <source>
        <strain evidence="1">NRBC 14897</strain>
    </source>
</reference>
<sequence>MGEHSSSPRPRIVIPARFSEGATALRYAAEVTSRKLVEAVWAAGGEPLVMHPSAPGAIVDDADVLGRLAVADGVLLPGGGDLSSRWTGQEHHDTLYDVDEEQDAFDLALARVCLTTGLPLLAVCRGLQVVNALRGGRIVQDMDEELGEERHHRHRVHDVSVASGSTLHGIVGQGVRASCYHHQCIASTGEGLRPVAWSEDGVVEAVETDGPGWFVGVQWHPEDTWETESQQRALFVALVQASAGRLSSVEL</sequence>
<dbReference type="PROSITE" id="PS51273">
    <property type="entry name" value="GATASE_TYPE_1"/>
    <property type="match status" value="1"/>
</dbReference>
<dbReference type="OrthoDB" id="9813383at2"/>
<dbReference type="InterPro" id="IPR011697">
    <property type="entry name" value="Peptidase_C26"/>
</dbReference>